<evidence type="ECO:0000313" key="3">
    <source>
        <dbReference type="EMBL" id="PAU68516.1"/>
    </source>
</evidence>
<evidence type="ECO:0000259" key="2">
    <source>
        <dbReference type="Pfam" id="PF24880"/>
    </source>
</evidence>
<dbReference type="Proteomes" id="UP000217986">
    <property type="component" value="Unassembled WGS sequence"/>
</dbReference>
<evidence type="ECO:0000259" key="1">
    <source>
        <dbReference type="Pfam" id="PF21832"/>
    </source>
</evidence>
<dbReference type="Pfam" id="PF24880">
    <property type="entry name" value="DUF7738"/>
    <property type="match status" value="1"/>
</dbReference>
<dbReference type="OrthoDB" id="8606752at2"/>
<dbReference type="Pfam" id="PF21832">
    <property type="entry name" value="DUF6892"/>
    <property type="match status" value="1"/>
</dbReference>
<dbReference type="AlphaFoldDB" id="A0A2A2EHW0"/>
<keyword evidence="4" id="KW-1185">Reference proteome</keyword>
<gene>
    <name evidence="3" type="ORF">B1400_1438</name>
</gene>
<organism evidence="3 4">
    <name type="scientific">Bifidobacterium italicum</name>
    <dbReference type="NCBI Taxonomy" id="1960968"/>
    <lineage>
        <taxon>Bacteria</taxon>
        <taxon>Bacillati</taxon>
        <taxon>Actinomycetota</taxon>
        <taxon>Actinomycetes</taxon>
        <taxon>Bifidobacteriales</taxon>
        <taxon>Bifidobacteriaceae</taxon>
        <taxon>Bifidobacterium</taxon>
    </lineage>
</organism>
<dbReference type="InterPro" id="IPR056640">
    <property type="entry name" value="DUF7738"/>
</dbReference>
<protein>
    <submittedName>
        <fullName evidence="3">Uncharacterized protein</fullName>
    </submittedName>
</protein>
<feature type="domain" description="DUF6892" evidence="1">
    <location>
        <begin position="178"/>
        <end position="312"/>
    </location>
</feature>
<name>A0A2A2EHW0_9BIFI</name>
<dbReference type="RefSeq" id="WP_095613766.1">
    <property type="nucleotide sequence ID" value="NZ_MVOG01000029.1"/>
</dbReference>
<sequence length="315" mass="35248">MPHTILLSDDAVIFDGVTVTFPMSIAELTAALGCASDRDVVDEHGARRLVYDGLGLVFAPLRAPMDWLRKRDVYIDDDHVITGIDVYCGPTVRPQWRERVLPDSPCTARIAKADGNPLFFISDRDEIGALHVIRWPEDSHGPDGPAPDVRDPLSVSFCPERRFPPANYTIHKAKEPVLAFTHLNFKLAVIQRLMYELEVLTPRFDLFDFAAQYAGKPIDTESTTVIRPALNWFKRLPIPVRLAPELTSFTMDGGDDVYMNIIPQWDGEDDVFDLDAVDDAELAQFPNLHEATIMSGDYAGVSRVFAEHGIDVRSL</sequence>
<comment type="caution">
    <text evidence="3">The sequence shown here is derived from an EMBL/GenBank/DDBJ whole genome shotgun (WGS) entry which is preliminary data.</text>
</comment>
<feature type="domain" description="DUF7738" evidence="2">
    <location>
        <begin position="4"/>
        <end position="98"/>
    </location>
</feature>
<evidence type="ECO:0000313" key="4">
    <source>
        <dbReference type="Proteomes" id="UP000217986"/>
    </source>
</evidence>
<reference evidence="3 4" key="1">
    <citation type="journal article" date="2017" name="ISME J.">
        <title>Unveiling bifidobacterial biogeography across the mammalian branch of the tree of life.</title>
        <authorList>
            <person name="Milani C."/>
            <person name="Mangifesta M."/>
            <person name="Mancabelli L."/>
            <person name="Lugli G.A."/>
            <person name="James K."/>
            <person name="Duranti S."/>
            <person name="Turroni F."/>
            <person name="Ferrario C."/>
            <person name="Ossiprandi M.C."/>
            <person name="van Sinderen D."/>
            <person name="Ventura M."/>
        </authorList>
    </citation>
    <scope>NUCLEOTIDE SEQUENCE [LARGE SCALE GENOMIC DNA]</scope>
    <source>
        <strain evidence="3 4">70</strain>
    </source>
</reference>
<proteinExistence type="predicted"/>
<accession>A0A2A2EHW0</accession>
<dbReference type="EMBL" id="MVOG01000029">
    <property type="protein sequence ID" value="PAU68516.1"/>
    <property type="molecule type" value="Genomic_DNA"/>
</dbReference>
<dbReference type="InterPro" id="IPR054187">
    <property type="entry name" value="DUF6892"/>
</dbReference>